<feature type="region of interest" description="Disordered" evidence="13">
    <location>
        <begin position="345"/>
        <end position="431"/>
    </location>
</feature>
<feature type="domain" description="Helicase C-terminal" evidence="16">
    <location>
        <begin position="1136"/>
        <end position="1287"/>
    </location>
</feature>
<dbReference type="InterPro" id="IPR004589">
    <property type="entry name" value="DNA_helicase_ATP-dep_RecQ"/>
</dbReference>
<evidence type="ECO:0000256" key="10">
    <source>
        <dbReference type="ARBA" id="ARBA00034617"/>
    </source>
</evidence>
<evidence type="ECO:0000256" key="7">
    <source>
        <dbReference type="ARBA" id="ARBA00023125"/>
    </source>
</evidence>
<dbReference type="FunFam" id="3.40.50.300:FF:001975">
    <property type="entry name" value="ATP-dependent DNA helicase"/>
    <property type="match status" value="1"/>
</dbReference>
<keyword evidence="4" id="KW-0378">Hydrolase</keyword>
<feature type="compositionally biased region" description="Low complexity" evidence="13">
    <location>
        <begin position="37"/>
        <end position="55"/>
    </location>
</feature>
<dbReference type="Pfam" id="PF00271">
    <property type="entry name" value="Helicase_C"/>
    <property type="match status" value="1"/>
</dbReference>
<dbReference type="GO" id="GO:0009378">
    <property type="term" value="F:four-way junction helicase activity"/>
    <property type="evidence" value="ECO:0007669"/>
    <property type="project" value="TreeGrafter"/>
</dbReference>
<dbReference type="Proteomes" id="UP000241462">
    <property type="component" value="Unassembled WGS sequence"/>
</dbReference>
<feature type="coiled-coil region" evidence="12">
    <location>
        <begin position="628"/>
        <end position="662"/>
    </location>
</feature>
<feature type="chain" id="PRO_5015611242" description="DNA 3'-5' helicase" evidence="14">
    <location>
        <begin position="23"/>
        <end position="1853"/>
    </location>
</feature>
<dbReference type="EC" id="5.6.2.4" evidence="11"/>
<gene>
    <name evidence="17" type="ORF">BD289DRAFT_487049</name>
</gene>
<dbReference type="SMART" id="SM00490">
    <property type="entry name" value="HELICc"/>
    <property type="match status" value="1"/>
</dbReference>
<dbReference type="GO" id="GO:0000724">
    <property type="term" value="P:double-strand break repair via homologous recombination"/>
    <property type="evidence" value="ECO:0007669"/>
    <property type="project" value="TreeGrafter"/>
</dbReference>
<feature type="region of interest" description="Disordered" evidence="13">
    <location>
        <begin position="462"/>
        <end position="518"/>
    </location>
</feature>
<keyword evidence="14" id="KW-0732">Signal</keyword>
<dbReference type="GO" id="GO:0006260">
    <property type="term" value="P:DNA replication"/>
    <property type="evidence" value="ECO:0007669"/>
    <property type="project" value="InterPro"/>
</dbReference>
<feature type="region of interest" description="Disordered" evidence="13">
    <location>
        <begin position="436"/>
        <end position="455"/>
    </location>
</feature>
<evidence type="ECO:0000256" key="3">
    <source>
        <dbReference type="ARBA" id="ARBA00022741"/>
    </source>
</evidence>
<organism evidence="17 18">
    <name type="scientific">Coniella lustricola</name>
    <dbReference type="NCBI Taxonomy" id="2025994"/>
    <lineage>
        <taxon>Eukaryota</taxon>
        <taxon>Fungi</taxon>
        <taxon>Dikarya</taxon>
        <taxon>Ascomycota</taxon>
        <taxon>Pezizomycotina</taxon>
        <taxon>Sordariomycetes</taxon>
        <taxon>Sordariomycetidae</taxon>
        <taxon>Diaporthales</taxon>
        <taxon>Schizoparmaceae</taxon>
        <taxon>Coniella</taxon>
    </lineage>
</organism>
<dbReference type="PROSITE" id="PS51194">
    <property type="entry name" value="HELICASE_CTER"/>
    <property type="match status" value="1"/>
</dbReference>
<dbReference type="InterPro" id="IPR001650">
    <property type="entry name" value="Helicase_C-like"/>
</dbReference>
<dbReference type="GO" id="GO:0016787">
    <property type="term" value="F:hydrolase activity"/>
    <property type="evidence" value="ECO:0007669"/>
    <property type="project" value="UniProtKB-KW"/>
</dbReference>
<evidence type="ECO:0000259" key="15">
    <source>
        <dbReference type="PROSITE" id="PS51192"/>
    </source>
</evidence>
<feature type="compositionally biased region" description="Basic and acidic residues" evidence="13">
    <location>
        <begin position="372"/>
        <end position="383"/>
    </location>
</feature>
<comment type="subcellular location">
    <subcellularLocation>
        <location evidence="1">Nucleus</location>
    </subcellularLocation>
</comment>
<dbReference type="CDD" id="cd17920">
    <property type="entry name" value="DEXHc_RecQ"/>
    <property type="match status" value="1"/>
</dbReference>
<dbReference type="InParanoid" id="A0A2T2ZT25"/>
<comment type="catalytic activity">
    <reaction evidence="10">
        <text>Couples ATP hydrolysis with the unwinding of duplex DNA by translocating in the 3'-5' direction.</text>
        <dbReference type="EC" id="5.6.2.4"/>
    </reaction>
</comment>
<dbReference type="GO" id="GO:0003677">
    <property type="term" value="F:DNA binding"/>
    <property type="evidence" value="ECO:0007669"/>
    <property type="project" value="UniProtKB-KW"/>
</dbReference>
<evidence type="ECO:0000256" key="9">
    <source>
        <dbReference type="ARBA" id="ARBA00023242"/>
    </source>
</evidence>
<keyword evidence="6" id="KW-0067">ATP-binding</keyword>
<protein>
    <recommendedName>
        <fullName evidence="11">DNA 3'-5' helicase</fullName>
        <ecNumber evidence="11">5.6.2.4</ecNumber>
    </recommendedName>
</protein>
<keyword evidence="3" id="KW-0547">Nucleotide-binding</keyword>
<dbReference type="PANTHER" id="PTHR13710">
    <property type="entry name" value="DNA HELICASE RECQ FAMILY MEMBER"/>
    <property type="match status" value="1"/>
</dbReference>
<name>A0A2T2ZT25_9PEZI</name>
<evidence type="ECO:0000256" key="8">
    <source>
        <dbReference type="ARBA" id="ARBA00023235"/>
    </source>
</evidence>
<dbReference type="SUPFAM" id="SSF52540">
    <property type="entry name" value="P-loop containing nucleoside triphosphate hydrolases"/>
    <property type="match status" value="1"/>
</dbReference>
<dbReference type="EMBL" id="KZ678748">
    <property type="protein sequence ID" value="PSR75729.1"/>
    <property type="molecule type" value="Genomic_DNA"/>
</dbReference>
<keyword evidence="18" id="KW-1185">Reference proteome</keyword>
<evidence type="ECO:0000256" key="12">
    <source>
        <dbReference type="SAM" id="Coils"/>
    </source>
</evidence>
<keyword evidence="7" id="KW-0238">DNA-binding</keyword>
<dbReference type="GO" id="GO:0005634">
    <property type="term" value="C:nucleus"/>
    <property type="evidence" value="ECO:0007669"/>
    <property type="project" value="UniProtKB-SubCell"/>
</dbReference>
<dbReference type="GO" id="GO:0005737">
    <property type="term" value="C:cytoplasm"/>
    <property type="evidence" value="ECO:0007669"/>
    <property type="project" value="TreeGrafter"/>
</dbReference>
<feature type="compositionally biased region" description="Polar residues" evidence="13">
    <location>
        <begin position="184"/>
        <end position="210"/>
    </location>
</feature>
<evidence type="ECO:0000256" key="11">
    <source>
        <dbReference type="ARBA" id="ARBA00034808"/>
    </source>
</evidence>
<feature type="compositionally biased region" description="Gly residues" evidence="13">
    <location>
        <begin position="1807"/>
        <end position="1833"/>
    </location>
</feature>
<feature type="compositionally biased region" description="Low complexity" evidence="13">
    <location>
        <begin position="1672"/>
        <end position="1683"/>
    </location>
</feature>
<dbReference type="CDD" id="cd18794">
    <property type="entry name" value="SF2_C_RecQ"/>
    <property type="match status" value="1"/>
</dbReference>
<dbReference type="NCBIfam" id="TIGR00614">
    <property type="entry name" value="recQ_fam"/>
    <property type="match status" value="1"/>
</dbReference>
<dbReference type="SMART" id="SM00956">
    <property type="entry name" value="RQC"/>
    <property type="match status" value="1"/>
</dbReference>
<dbReference type="InterPro" id="IPR036390">
    <property type="entry name" value="WH_DNA-bd_sf"/>
</dbReference>
<dbReference type="GO" id="GO:0043138">
    <property type="term" value="F:3'-5' DNA helicase activity"/>
    <property type="evidence" value="ECO:0007669"/>
    <property type="project" value="UniProtKB-EC"/>
</dbReference>
<feature type="region of interest" description="Disordered" evidence="13">
    <location>
        <begin position="231"/>
        <end position="261"/>
    </location>
</feature>
<feature type="compositionally biased region" description="Polar residues" evidence="13">
    <location>
        <begin position="389"/>
        <end position="401"/>
    </location>
</feature>
<reference evidence="17 18" key="1">
    <citation type="journal article" date="2018" name="Mycol. Prog.">
        <title>Coniella lustricola, a new species from submerged detritus.</title>
        <authorList>
            <person name="Raudabaugh D.B."/>
            <person name="Iturriaga T."/>
            <person name="Carver A."/>
            <person name="Mondo S."/>
            <person name="Pangilinan J."/>
            <person name="Lipzen A."/>
            <person name="He G."/>
            <person name="Amirebrahimi M."/>
            <person name="Grigoriev I.V."/>
            <person name="Miller A.N."/>
        </authorList>
    </citation>
    <scope>NUCLEOTIDE SEQUENCE [LARGE SCALE GENOMIC DNA]</scope>
    <source>
        <strain evidence="17 18">B22-T-1</strain>
    </source>
</reference>
<feature type="region of interest" description="Disordered" evidence="13">
    <location>
        <begin position="1661"/>
        <end position="1726"/>
    </location>
</feature>
<dbReference type="OrthoDB" id="10261556at2759"/>
<dbReference type="PROSITE" id="PS51192">
    <property type="entry name" value="HELICASE_ATP_BIND_1"/>
    <property type="match status" value="1"/>
</dbReference>
<dbReference type="InterPro" id="IPR036388">
    <property type="entry name" value="WH-like_DNA-bd_sf"/>
</dbReference>
<feature type="region of interest" description="Disordered" evidence="13">
    <location>
        <begin position="34"/>
        <end position="106"/>
    </location>
</feature>
<dbReference type="SUPFAM" id="SSF46785">
    <property type="entry name" value="Winged helix' DNA-binding domain"/>
    <property type="match status" value="1"/>
</dbReference>
<dbReference type="Pfam" id="PF09382">
    <property type="entry name" value="RQC"/>
    <property type="match status" value="1"/>
</dbReference>
<feature type="region of interest" description="Disordered" evidence="13">
    <location>
        <begin position="174"/>
        <end position="215"/>
    </location>
</feature>
<comment type="similarity">
    <text evidence="2">Belongs to the helicase family. RecQ subfamily.</text>
</comment>
<dbReference type="InterPro" id="IPR027417">
    <property type="entry name" value="P-loop_NTPase"/>
</dbReference>
<evidence type="ECO:0000256" key="4">
    <source>
        <dbReference type="ARBA" id="ARBA00022801"/>
    </source>
</evidence>
<feature type="region of interest" description="Disordered" evidence="13">
    <location>
        <begin position="1440"/>
        <end position="1486"/>
    </location>
</feature>
<dbReference type="Pfam" id="PF16124">
    <property type="entry name" value="RecQ_Zn_bind"/>
    <property type="match status" value="1"/>
</dbReference>
<dbReference type="Gene3D" id="3.40.50.300">
    <property type="entry name" value="P-loop containing nucleotide triphosphate hydrolases"/>
    <property type="match status" value="2"/>
</dbReference>
<evidence type="ECO:0000256" key="13">
    <source>
        <dbReference type="SAM" id="MobiDB-lite"/>
    </source>
</evidence>
<keyword evidence="5" id="KW-0347">Helicase</keyword>
<sequence length="1853" mass="203192">MTRNNLAAHLSWLLSHSQLAQPTGPVLPNTFHDAFDSSKSLTQQSSSQARVGPLPRAAPPVAPPAAPPHLDASTRGPHYTNTSDVPPIARSRPSAAVTNDSSHEDHFDYQEEEDILGARVDTGGAAMARLMAKPTKKPTLMMMQELQVDQSPPPPGTSVGKLQQAYSASLNQISQSNKDEKATGNGSRIKVSSSALLSTSRPEGVTGSNPKPTPVQACKEEEDLEEDLHDLTGFGNLDDGVTTSTRRAFDSSPLSRARERELDLPPSSFAWKRKSSELNEEDVPSLGPLFVADDSDDEFPNIADLVPADLMTPAMLRRRNAPSSSALRSSPKLEISISNRPFAIQQSAKAATHPEGSSLRDIGIGRGTSRARSPDPSRIESTQERVLPSSLSRRCTISPTKASVALPEEDNSRAPSPPPPTNRTYDQSDVIVDSDDDDGAFETPLTPIDSDPSLFTAAKNITSGSKRKRTESEIPQHGSTMSVADTPASKRPAVLQTQPSQARLRASADPENVPDSSKARLDVVTEAPIPSSGGGSDDGTFIMGLFKQQPHVLDVLSKDNKDKLTKNSADYTRSLRESWPLERKAQVKLEKQPLVQRKQAIMQAKTAHEAYLELDAKREELVAQITIAYDADEDIEEAEARLEDLNQALDKSEDVLKQALIASGVKADSFKDLPDPQKILAEQQVADSTLSFQSNLPNLASSGRKSGMIPECTSQFLEPSSVPSRTVSFEQILVSASRPPLDVSFSCAHAQPQGHSRQAYNRNVSKPTAPLTLHDISMEDLLDDDDDDIWSQPDVLQSRTRISMSTPRAAAPARGKSPTWSKRRQVATSSEYGDGDEDFAAMVAMAEEAEHLSQEAVSRRDDQPRAKPALSEASVNVVQAARTKVAAKKATKPVPKLIIPPQLMQHPWSKDVLRAFKDRFRLEGFRINQLEAINATLAGHDAFVLMPTGGGKSLCYQLPAVINSGKTHGVTIVVTPLLSLMQDQVDHLTARGIIAKSFNGDMDRHEKNDILQNFKLKNPEHFVQLLYVTPEMVNKSTAFIDGLRTLHRNKKFARLVIDEAHCVSQWGHDFRPDYKELGQIRQQFPGVPIIALTATATNNVIVDIKHNLSMEQCKVFSQSFNRPNLYYEIRPKERQPIDRISELINDKYPGKSGIVYTLSRKQTETIAGKLRDAGVSAEHYHAHMTPIEKARVQRQWQSGRIKVVVATIAFGMGIDKPDVRFVIHHYLPKSLEGYYQETGRAGRDGLPSDCHLFFSHGDIHQLKKFIDDSDGNRAQKDRQKEMLNRVVMYCENKRDCRRSQLLHYFGETFSKEQCGSTCDNCRVGGHFEVEDRTEYAQAVLQAIMYHSRLTMVQCTDILSGKKKAADADESRQSFHGMAKGLTKYEINQIITNLAMQHALGEENKVGGGGIAIQYFILGPQASGFLNGDRQLKMVVRQGGDKKAAANTTKKRVTKKKSTIEESRPTSTCISSPVRGGTRKKSTKGKSVARYLDEEAAVAFDEEDSLDLYDTSHIDGYENDGFVVADNDDDDYFDPPPLRQKSRQRTLNTMTARTTTTTATTSNPRFAATEPIDEMQELLIPDYMEEAKKLEEETRNNRSLRRPLFTEAQMRQMIINWTDTLNSMRMLPGIDTDKVTKYGPRFIPLVRKYHDIYLSFHGANDDSMATIPATAGPSSSRRVSSQPSGNIIELLTDDEDSDNNDDEDDEGGSADSNNPGVPSKYFGAKGQDDPLQAQLQGWQERFAATSQQQLLQEPMSRGSRGAGSGSSSSSRKGYGGSSGKRNYFRKGGEGTRGGSRSYSGVSKNRGSTSGGSGNRRTSGGGGGRGSGASGGNAGGRAPSKGATTARLTIPTMPY</sequence>
<dbReference type="InterPro" id="IPR002464">
    <property type="entry name" value="DNA/RNA_helicase_DEAH_CS"/>
</dbReference>
<dbReference type="InterPro" id="IPR014001">
    <property type="entry name" value="Helicase_ATP-bd"/>
</dbReference>
<proteinExistence type="inferred from homology"/>
<feature type="compositionally biased region" description="Pro residues" evidence="13">
    <location>
        <begin position="56"/>
        <end position="67"/>
    </location>
</feature>
<dbReference type="SMART" id="SM00487">
    <property type="entry name" value="DEXDc"/>
    <property type="match status" value="1"/>
</dbReference>
<feature type="domain" description="Helicase ATP-binding" evidence="15">
    <location>
        <begin position="933"/>
        <end position="1114"/>
    </location>
</feature>
<dbReference type="InterPro" id="IPR011545">
    <property type="entry name" value="DEAD/DEAH_box_helicase_dom"/>
</dbReference>
<dbReference type="GO" id="GO:0005524">
    <property type="term" value="F:ATP binding"/>
    <property type="evidence" value="ECO:0007669"/>
    <property type="project" value="UniProtKB-KW"/>
</dbReference>
<dbReference type="InterPro" id="IPR018982">
    <property type="entry name" value="RQC_domain"/>
</dbReference>
<accession>A0A2T2ZT25</accession>
<keyword evidence="9" id="KW-0539">Nucleus</keyword>
<dbReference type="PROSITE" id="PS00690">
    <property type="entry name" value="DEAH_ATP_HELICASE"/>
    <property type="match status" value="1"/>
</dbReference>
<dbReference type="STRING" id="2025994.A0A2T2ZT25"/>
<feature type="region of interest" description="Disordered" evidence="13">
    <location>
        <begin position="1745"/>
        <end position="1853"/>
    </location>
</feature>
<evidence type="ECO:0000256" key="1">
    <source>
        <dbReference type="ARBA" id="ARBA00004123"/>
    </source>
</evidence>
<keyword evidence="8" id="KW-0413">Isomerase</keyword>
<evidence type="ECO:0000259" key="16">
    <source>
        <dbReference type="PROSITE" id="PS51194"/>
    </source>
</evidence>
<feature type="compositionally biased region" description="Acidic residues" evidence="13">
    <location>
        <begin position="1690"/>
        <end position="1707"/>
    </location>
</feature>
<dbReference type="GO" id="GO:0005694">
    <property type="term" value="C:chromosome"/>
    <property type="evidence" value="ECO:0007669"/>
    <property type="project" value="TreeGrafter"/>
</dbReference>
<keyword evidence="12" id="KW-0175">Coiled coil</keyword>
<evidence type="ECO:0000313" key="18">
    <source>
        <dbReference type="Proteomes" id="UP000241462"/>
    </source>
</evidence>
<dbReference type="FunFam" id="3.40.50.300:FF:000537">
    <property type="entry name" value="Bloom syndrome RecQ-like helicase"/>
    <property type="match status" value="1"/>
</dbReference>
<dbReference type="InterPro" id="IPR032284">
    <property type="entry name" value="RecQ_Zn-bd"/>
</dbReference>
<evidence type="ECO:0000256" key="2">
    <source>
        <dbReference type="ARBA" id="ARBA00005446"/>
    </source>
</evidence>
<evidence type="ECO:0000256" key="14">
    <source>
        <dbReference type="SAM" id="SignalP"/>
    </source>
</evidence>
<feature type="signal peptide" evidence="14">
    <location>
        <begin position="1"/>
        <end position="22"/>
    </location>
</feature>
<dbReference type="PANTHER" id="PTHR13710:SF153">
    <property type="entry name" value="RECQ-LIKE DNA HELICASE BLM"/>
    <property type="match status" value="1"/>
</dbReference>
<dbReference type="Pfam" id="PF00270">
    <property type="entry name" value="DEAD"/>
    <property type="match status" value="1"/>
</dbReference>
<evidence type="ECO:0000256" key="6">
    <source>
        <dbReference type="ARBA" id="ARBA00022840"/>
    </source>
</evidence>
<feature type="region of interest" description="Disordered" evidence="13">
    <location>
        <begin position="803"/>
        <end position="834"/>
    </location>
</feature>
<evidence type="ECO:0000313" key="17">
    <source>
        <dbReference type="EMBL" id="PSR75729.1"/>
    </source>
</evidence>
<dbReference type="Gene3D" id="1.10.10.10">
    <property type="entry name" value="Winged helix-like DNA-binding domain superfamily/Winged helix DNA-binding domain"/>
    <property type="match status" value="1"/>
</dbReference>
<evidence type="ECO:0000256" key="5">
    <source>
        <dbReference type="ARBA" id="ARBA00022806"/>
    </source>
</evidence>